<evidence type="ECO:0000313" key="2">
    <source>
        <dbReference type="EMBL" id="AEI27026.1"/>
    </source>
</evidence>
<keyword evidence="2" id="KW-0251">Elongation factor</keyword>
<feature type="non-terminal residue" evidence="2">
    <location>
        <position position="169"/>
    </location>
</feature>
<evidence type="ECO:0000256" key="1">
    <source>
        <dbReference type="SAM" id="MobiDB-lite"/>
    </source>
</evidence>
<feature type="non-terminal residue" evidence="2">
    <location>
        <position position="1"/>
    </location>
</feature>
<dbReference type="GO" id="GO:0003746">
    <property type="term" value="F:translation elongation factor activity"/>
    <property type="evidence" value="ECO:0007669"/>
    <property type="project" value="UniProtKB-KW"/>
</dbReference>
<dbReference type="AlphaFoldDB" id="F8UEL8"/>
<feature type="region of interest" description="Disordered" evidence="1">
    <location>
        <begin position="68"/>
        <end position="94"/>
    </location>
</feature>
<name>F8UEL8_9NEOP</name>
<keyword evidence="2" id="KW-0648">Protein biosynthesis</keyword>
<reference evidence="2" key="1">
    <citation type="journal article" date="2011" name="PLoS ONE">
        <title>Comprehensive molecular sampling yields a robust phylogeny for geometrid moths (lepidoptera: geometridae).</title>
        <authorList>
            <person name="Sihvonen P."/>
            <person name="Mutanen M."/>
            <person name="Kaila L."/>
            <person name="Brehm G."/>
            <person name="Hausmann A."/>
            <person name="Staude H.S."/>
        </authorList>
    </citation>
    <scope>NUCLEOTIDE SEQUENCE</scope>
</reference>
<accession>F8UEL8</accession>
<protein>
    <submittedName>
        <fullName evidence="2">Elongation factor-1 alpha</fullName>
    </submittedName>
</protein>
<proteinExistence type="predicted"/>
<organism evidence="2">
    <name type="scientific">Tatosoma lestevata</name>
    <dbReference type="NCBI Taxonomy" id="1007448"/>
    <lineage>
        <taxon>Eukaryota</taxon>
        <taxon>Metazoa</taxon>
        <taxon>Ecdysozoa</taxon>
        <taxon>Arthropoda</taxon>
        <taxon>Hexapoda</taxon>
        <taxon>Insecta</taxon>
        <taxon>Pterygota</taxon>
        <taxon>Neoptera</taxon>
        <taxon>Endopterygota</taxon>
        <taxon>Lepidoptera</taxon>
        <taxon>Glossata</taxon>
        <taxon>Ditrysia</taxon>
        <taxon>Geometroidea</taxon>
        <taxon>Geometridae</taxon>
        <taxon>Larentiinae</taxon>
        <taxon>Tatosoma</taxon>
    </lineage>
</organism>
<dbReference type="EMBL" id="JF785342">
    <property type="protein sequence ID" value="AEI27026.1"/>
    <property type="molecule type" value="Genomic_DNA"/>
</dbReference>
<feature type="compositionally biased region" description="Polar residues" evidence="1">
    <location>
        <begin position="84"/>
        <end position="94"/>
    </location>
</feature>
<sequence>SERCPSVVWRPECSSPVPWSCSRQPTLPLKLSPWRCTTRLSRRLSPETTSVSTSRTCPSRSCVVATSLETPRTTPPRAPLISPPRSSYSTTPDRSQTVTRLCSIATQPTLPANSPKSKRRSTVVPASPLKITLNPSNLEMPPSSFWYPPSPCAWSPSRSSLLSVVSPCV</sequence>
<feature type="compositionally biased region" description="Pro residues" evidence="1">
    <location>
        <begin position="73"/>
        <end position="82"/>
    </location>
</feature>